<feature type="transmembrane region" description="Helical" evidence="7">
    <location>
        <begin position="136"/>
        <end position="159"/>
    </location>
</feature>
<keyword evidence="4 7" id="KW-0812">Transmembrane</keyword>
<gene>
    <name evidence="8" type="ORF">J0X19_01140</name>
</gene>
<reference evidence="8" key="1">
    <citation type="submission" date="2021-03" db="EMBL/GenBank/DDBJ databases">
        <authorList>
            <person name="Kim M.K."/>
        </authorList>
    </citation>
    <scope>NUCLEOTIDE SEQUENCE</scope>
    <source>
        <strain evidence="8">BT186</strain>
    </source>
</reference>
<keyword evidence="6 7" id="KW-0472">Membrane</keyword>
<evidence type="ECO:0000256" key="2">
    <source>
        <dbReference type="ARBA" id="ARBA00006679"/>
    </source>
</evidence>
<dbReference type="Proteomes" id="UP000664144">
    <property type="component" value="Unassembled WGS sequence"/>
</dbReference>
<comment type="similarity">
    <text evidence="2">Belongs to the DoxX family.</text>
</comment>
<proteinExistence type="inferred from homology"/>
<dbReference type="PANTHER" id="PTHR33452">
    <property type="entry name" value="OXIDOREDUCTASE CATD-RELATED"/>
    <property type="match status" value="1"/>
</dbReference>
<keyword evidence="9" id="KW-1185">Reference proteome</keyword>
<evidence type="ECO:0000256" key="7">
    <source>
        <dbReference type="SAM" id="Phobius"/>
    </source>
</evidence>
<keyword evidence="5 7" id="KW-1133">Transmembrane helix</keyword>
<comment type="subcellular location">
    <subcellularLocation>
        <location evidence="1">Cell membrane</location>
        <topology evidence="1">Multi-pass membrane protein</topology>
    </subcellularLocation>
</comment>
<protein>
    <submittedName>
        <fullName evidence="8">DoxX family protein</fullName>
    </submittedName>
</protein>
<dbReference type="RefSeq" id="WP_206980044.1">
    <property type="nucleotide sequence ID" value="NZ_JAFLQZ010000001.1"/>
</dbReference>
<keyword evidence="3" id="KW-1003">Cell membrane</keyword>
<evidence type="ECO:0000313" key="8">
    <source>
        <dbReference type="EMBL" id="MBO0356537.1"/>
    </source>
</evidence>
<accession>A0A939ESM7</accession>
<dbReference type="Pfam" id="PF07681">
    <property type="entry name" value="DoxX"/>
    <property type="match status" value="1"/>
</dbReference>
<dbReference type="PANTHER" id="PTHR33452:SF1">
    <property type="entry name" value="INNER MEMBRANE PROTEIN YPHA-RELATED"/>
    <property type="match status" value="1"/>
</dbReference>
<name>A0A939ESM7_9BACT</name>
<evidence type="ECO:0000313" key="9">
    <source>
        <dbReference type="Proteomes" id="UP000664144"/>
    </source>
</evidence>
<evidence type="ECO:0000256" key="6">
    <source>
        <dbReference type="ARBA" id="ARBA00023136"/>
    </source>
</evidence>
<evidence type="ECO:0000256" key="1">
    <source>
        <dbReference type="ARBA" id="ARBA00004651"/>
    </source>
</evidence>
<dbReference type="InterPro" id="IPR051907">
    <property type="entry name" value="DoxX-like_oxidoreductase"/>
</dbReference>
<feature type="transmembrane region" description="Helical" evidence="7">
    <location>
        <begin position="171"/>
        <end position="193"/>
    </location>
</feature>
<dbReference type="AlphaFoldDB" id="A0A939ESM7"/>
<organism evidence="8 9">
    <name type="scientific">Hymenobacter telluris</name>
    <dbReference type="NCBI Taxonomy" id="2816474"/>
    <lineage>
        <taxon>Bacteria</taxon>
        <taxon>Pseudomonadati</taxon>
        <taxon>Bacteroidota</taxon>
        <taxon>Cytophagia</taxon>
        <taxon>Cytophagales</taxon>
        <taxon>Hymenobacteraceae</taxon>
        <taxon>Hymenobacter</taxon>
    </lineage>
</organism>
<comment type="caution">
    <text evidence="8">The sequence shown here is derived from an EMBL/GenBank/DDBJ whole genome shotgun (WGS) entry which is preliminary data.</text>
</comment>
<evidence type="ECO:0000256" key="3">
    <source>
        <dbReference type="ARBA" id="ARBA00022475"/>
    </source>
</evidence>
<dbReference type="InterPro" id="IPR032808">
    <property type="entry name" value="DoxX"/>
</dbReference>
<feature type="transmembrane region" description="Helical" evidence="7">
    <location>
        <begin position="108"/>
        <end position="124"/>
    </location>
</feature>
<dbReference type="EMBL" id="JAFLQZ010000001">
    <property type="protein sequence ID" value="MBO0356537.1"/>
    <property type="molecule type" value="Genomic_DNA"/>
</dbReference>
<evidence type="ECO:0000256" key="4">
    <source>
        <dbReference type="ARBA" id="ARBA00022692"/>
    </source>
</evidence>
<sequence>MKKLLFAAQPFPSYLADAAWLLFRLHLGLSIAIGAGWSKLVNLTTTHEAAKLATGSAPLGPPDWFVQQVANLGFTYPSPYMWAWLAAWGEFAGGLLVALGLLTRWASLQLAVQFLVIAFVWYEAPEPVLGMYYQQLLFWAFVLVTVVGGGRYSLDYWWLRGSGSSRFLNRLVGHAPVQVVTMLLVVLGGSVAAQTPTASNKVTMPELQAVVQQWDGTLTYLDYKTQKQVSLVTTLNGMQSKPRELVLDFIYREPEGGQVKGYDKVQLAADGLSVTWDGIPMRIVRKTRLPNQELKLVLEGRGRDDNKDCLIRKTVMLGVRQFTIVKEVKYDNNEGFITRNTYAFQQKQQ</sequence>
<evidence type="ECO:0000256" key="5">
    <source>
        <dbReference type="ARBA" id="ARBA00022989"/>
    </source>
</evidence>
<feature type="transmembrane region" description="Helical" evidence="7">
    <location>
        <begin position="81"/>
        <end position="101"/>
    </location>
</feature>
<dbReference type="GO" id="GO:0005886">
    <property type="term" value="C:plasma membrane"/>
    <property type="evidence" value="ECO:0007669"/>
    <property type="project" value="UniProtKB-SubCell"/>
</dbReference>